<feature type="region of interest" description="Disordered" evidence="9">
    <location>
        <begin position="1"/>
        <end position="47"/>
    </location>
</feature>
<feature type="compositionally biased region" description="Polar residues" evidence="9">
    <location>
        <begin position="248"/>
        <end position="258"/>
    </location>
</feature>
<organism evidence="10">
    <name type="scientific">Gibberella zeae</name>
    <name type="common">Wheat head blight fungus</name>
    <name type="synonym">Fusarium graminearum</name>
    <dbReference type="NCBI Taxonomy" id="5518"/>
    <lineage>
        <taxon>Eukaryota</taxon>
        <taxon>Fungi</taxon>
        <taxon>Dikarya</taxon>
        <taxon>Ascomycota</taxon>
        <taxon>Pezizomycotina</taxon>
        <taxon>Sordariomycetes</taxon>
        <taxon>Hypocreomycetidae</taxon>
        <taxon>Hypocreales</taxon>
        <taxon>Nectriaceae</taxon>
        <taxon>Fusarium</taxon>
    </lineage>
</organism>
<dbReference type="PANTHER" id="PTHR33911:SF1">
    <property type="entry name" value="RRNA-PROCESSING PROTEIN EFG1"/>
    <property type="match status" value="1"/>
</dbReference>
<evidence type="ECO:0000256" key="4">
    <source>
        <dbReference type="ARBA" id="ARBA00018689"/>
    </source>
</evidence>
<evidence type="ECO:0000256" key="9">
    <source>
        <dbReference type="SAM" id="MobiDB-lite"/>
    </source>
</evidence>
<evidence type="ECO:0000256" key="2">
    <source>
        <dbReference type="ARBA" id="ARBA00004604"/>
    </source>
</evidence>
<evidence type="ECO:0000256" key="8">
    <source>
        <dbReference type="ARBA" id="ARBA00023242"/>
    </source>
</evidence>
<evidence type="ECO:0000256" key="7">
    <source>
        <dbReference type="ARBA" id="ARBA00023054"/>
    </source>
</evidence>
<name>A0A4E9E860_GIBZA</name>
<evidence type="ECO:0000256" key="3">
    <source>
        <dbReference type="ARBA" id="ARBA00006916"/>
    </source>
</evidence>
<comment type="function">
    <text evidence="1">Involved in rRNA processing.</text>
</comment>
<dbReference type="EMBL" id="CAAKMV010000128">
    <property type="protein sequence ID" value="VIO57257.1"/>
    <property type="molecule type" value="Genomic_DNA"/>
</dbReference>
<protein>
    <recommendedName>
        <fullName evidence="4">rRNA-processing protein EFG1</fullName>
    </recommendedName>
    <alternativeName>
        <fullName evidence="5">rRNA-processing protein efg1</fullName>
    </alternativeName>
</protein>
<comment type="similarity">
    <text evidence="3">Belongs to the EFG1 family.</text>
</comment>
<feature type="compositionally biased region" description="Basic and acidic residues" evidence="9">
    <location>
        <begin position="527"/>
        <end position="537"/>
    </location>
</feature>
<dbReference type="GO" id="GO:0030688">
    <property type="term" value="C:preribosome, small subunit precursor"/>
    <property type="evidence" value="ECO:0007669"/>
    <property type="project" value="TreeGrafter"/>
</dbReference>
<proteinExistence type="inferred from homology"/>
<feature type="region of interest" description="Disordered" evidence="9">
    <location>
        <begin position="508"/>
        <end position="566"/>
    </location>
</feature>
<dbReference type="Pfam" id="PF10153">
    <property type="entry name" value="Efg1"/>
    <property type="match status" value="1"/>
</dbReference>
<accession>A0A4E9E860</accession>
<dbReference type="Gene3D" id="3.30.160.20">
    <property type="match status" value="1"/>
</dbReference>
<evidence type="ECO:0000313" key="10">
    <source>
        <dbReference type="EMBL" id="VIO57257.1"/>
    </source>
</evidence>
<evidence type="ECO:0000256" key="5">
    <source>
        <dbReference type="ARBA" id="ARBA00019827"/>
    </source>
</evidence>
<dbReference type="GO" id="GO:0000462">
    <property type="term" value="P:maturation of SSU-rRNA from tricistronic rRNA transcript (SSU-rRNA, 5.8S rRNA, LSU-rRNA)"/>
    <property type="evidence" value="ECO:0007669"/>
    <property type="project" value="TreeGrafter"/>
</dbReference>
<dbReference type="SUPFAM" id="SSF54768">
    <property type="entry name" value="dsRNA-binding domain-like"/>
    <property type="match status" value="1"/>
</dbReference>
<evidence type="ECO:0000256" key="6">
    <source>
        <dbReference type="ARBA" id="ARBA00022552"/>
    </source>
</evidence>
<keyword evidence="8" id="KW-0539">Nucleus</keyword>
<dbReference type="GO" id="GO:0005730">
    <property type="term" value="C:nucleolus"/>
    <property type="evidence" value="ECO:0007669"/>
    <property type="project" value="UniProtKB-SubCell"/>
</dbReference>
<sequence>MAQKREYSEVGSPEPRDSGSFNGAKKRKQSKSKHRPNEGTSTWAKKRTRTIERLLNRNQELPANVRNDLERELGALKSTVSDKSFQRLRSAMISKYHMVRFFERKKASRLAKQLRKKIDETESTETDELEGLKRDLHIAEVDEAYTQHFPHAEPYISLYTSAKSEKEDEDKDDEDKLDYTPLKHRGLLHTERPPMWSEIEQAMKGGHHALRTIREKRPEITEGAKPERNQNKSKAATGKDKTVPASKAQPNPETNPTPYTKGKGKSGAAPKNRRERRLAERQGAQPVVKNDDDDSDDGALSSSQPGFVPYRQSLTIISLNFTSLFSSDQSRSLLIFFIQCFTLHSVLFDFIRNTYTTPLPKSYTQTAMANIAQGIPWDQLIEFANNKKAEEKTTGKPAQLSKQQLAAVSMLVEFVKDIEVEDTYVSKLFEYCQRNKIESPQFTTETFNQCISGTNIPRSRVLCTLPSRNQHFPQEGYGYSTGQAIPTFGKAQKAKNFAAMQALNWLQGRGPSSPRGEKRPASVINESHVHTKIRAEEDNNSEGGALTADSPLPNAKGVPVPSQPAGAQRSAMHEEIAKLGDEMDFGVPEYLIRPAEEGSDLWNGRPIFRNDGKIPPEMGVVTGIAGRQQAEDLVVKKTLEWLQEEERKRYALYLKIMASRPE</sequence>
<dbReference type="CDD" id="cd00048">
    <property type="entry name" value="DSRM_SF"/>
    <property type="match status" value="1"/>
</dbReference>
<reference evidence="10" key="1">
    <citation type="submission" date="2019-04" db="EMBL/GenBank/DDBJ databases">
        <authorList>
            <person name="Melise S."/>
            <person name="Noan J."/>
            <person name="Okalmin O."/>
        </authorList>
    </citation>
    <scope>NUCLEOTIDE SEQUENCE</scope>
    <source>
        <strain evidence="10">FN9</strain>
    </source>
</reference>
<feature type="region of interest" description="Disordered" evidence="9">
    <location>
        <begin position="216"/>
        <end position="305"/>
    </location>
</feature>
<dbReference type="InterPro" id="IPR050786">
    <property type="entry name" value="EFG1_rRNA-proc"/>
</dbReference>
<dbReference type="InterPro" id="IPR019310">
    <property type="entry name" value="Efg1"/>
</dbReference>
<dbReference type="PANTHER" id="PTHR33911">
    <property type="entry name" value="RRNA-PROCESSING PROTEIN EFG1"/>
    <property type="match status" value="1"/>
</dbReference>
<feature type="compositionally biased region" description="Basic residues" evidence="9">
    <location>
        <begin position="24"/>
        <end position="34"/>
    </location>
</feature>
<feature type="compositionally biased region" description="Basic and acidic residues" evidence="9">
    <location>
        <begin position="216"/>
        <end position="230"/>
    </location>
</feature>
<evidence type="ECO:0000256" key="1">
    <source>
        <dbReference type="ARBA" id="ARBA00002773"/>
    </source>
</evidence>
<keyword evidence="7" id="KW-0175">Coiled coil</keyword>
<gene>
    <name evidence="10" type="ORF">FUG_LOCUS245013</name>
</gene>
<keyword evidence="6" id="KW-0698">rRNA processing</keyword>
<comment type="subcellular location">
    <subcellularLocation>
        <location evidence="2">Nucleus</location>
        <location evidence="2">Nucleolus</location>
    </subcellularLocation>
</comment>
<dbReference type="AlphaFoldDB" id="A0A4E9E860"/>